<evidence type="ECO:0000256" key="3">
    <source>
        <dbReference type="ARBA" id="ARBA00022475"/>
    </source>
</evidence>
<keyword evidence="13" id="KW-1185">Reference proteome</keyword>
<evidence type="ECO:0000256" key="8">
    <source>
        <dbReference type="SAM" id="Phobius"/>
    </source>
</evidence>
<evidence type="ECO:0000313" key="12">
    <source>
        <dbReference type="EMBL" id="TWU00534.1"/>
    </source>
</evidence>
<feature type="region of interest" description="Disordered" evidence="7">
    <location>
        <begin position="35"/>
        <end position="56"/>
    </location>
</feature>
<dbReference type="SUPFAM" id="SSF82861">
    <property type="entry name" value="Mechanosensitive channel protein MscS (YggB), transmembrane region"/>
    <property type="match status" value="1"/>
</dbReference>
<dbReference type="Pfam" id="PF21082">
    <property type="entry name" value="MS_channel_3rd"/>
    <property type="match status" value="1"/>
</dbReference>
<feature type="chain" id="PRO_5022794208" evidence="9">
    <location>
        <begin position="31"/>
        <end position="631"/>
    </location>
</feature>
<dbReference type="Gene3D" id="3.30.70.100">
    <property type="match status" value="1"/>
</dbReference>
<dbReference type="Proteomes" id="UP000317421">
    <property type="component" value="Unassembled WGS sequence"/>
</dbReference>
<evidence type="ECO:0000313" key="13">
    <source>
        <dbReference type="Proteomes" id="UP000317421"/>
    </source>
</evidence>
<dbReference type="GO" id="GO:0008381">
    <property type="term" value="F:mechanosensitive monoatomic ion channel activity"/>
    <property type="evidence" value="ECO:0007669"/>
    <property type="project" value="UniProtKB-ARBA"/>
</dbReference>
<evidence type="ECO:0000256" key="7">
    <source>
        <dbReference type="SAM" id="MobiDB-lite"/>
    </source>
</evidence>
<dbReference type="AlphaFoldDB" id="A0A5C6AQR6"/>
<dbReference type="RefSeq" id="WP_146444196.1">
    <property type="nucleotide sequence ID" value="NZ_SJPR01000001.1"/>
</dbReference>
<dbReference type="InterPro" id="IPR010920">
    <property type="entry name" value="LSM_dom_sf"/>
</dbReference>
<evidence type="ECO:0000256" key="4">
    <source>
        <dbReference type="ARBA" id="ARBA00022692"/>
    </source>
</evidence>
<dbReference type="EMBL" id="SJPR01000001">
    <property type="protein sequence ID" value="TWU00534.1"/>
    <property type="molecule type" value="Genomic_DNA"/>
</dbReference>
<evidence type="ECO:0000256" key="1">
    <source>
        <dbReference type="ARBA" id="ARBA00004651"/>
    </source>
</evidence>
<dbReference type="OrthoDB" id="9809206at2"/>
<feature type="domain" description="Mechanosensitive ion channel MscS" evidence="10">
    <location>
        <begin position="412"/>
        <end position="477"/>
    </location>
</feature>
<feature type="signal peptide" evidence="9">
    <location>
        <begin position="1"/>
        <end position="30"/>
    </location>
</feature>
<protein>
    <submittedName>
        <fullName evidence="12">Low conductance mechanosensitive channel YnaI</fullName>
    </submittedName>
</protein>
<keyword evidence="6 8" id="KW-0472">Membrane</keyword>
<comment type="caution">
    <text evidence="12">The sequence shown here is derived from an EMBL/GenBank/DDBJ whole genome shotgun (WGS) entry which is preliminary data.</text>
</comment>
<evidence type="ECO:0000256" key="6">
    <source>
        <dbReference type="ARBA" id="ARBA00023136"/>
    </source>
</evidence>
<dbReference type="InterPro" id="IPR006685">
    <property type="entry name" value="MscS_channel_2nd"/>
</dbReference>
<dbReference type="SUPFAM" id="SSF82689">
    <property type="entry name" value="Mechanosensitive channel protein MscS (YggB), C-terminal domain"/>
    <property type="match status" value="1"/>
</dbReference>
<dbReference type="Gene3D" id="2.30.30.60">
    <property type="match status" value="1"/>
</dbReference>
<keyword evidence="3" id="KW-1003">Cell membrane</keyword>
<feature type="transmembrane region" description="Helical" evidence="8">
    <location>
        <begin position="319"/>
        <end position="340"/>
    </location>
</feature>
<comment type="similarity">
    <text evidence="2">Belongs to the MscS (TC 1.A.23) family.</text>
</comment>
<sequence precursor="true">MFRPFPPCRCLLPLPLLAAFVLISFAPARADLTAAPAADPAKTEAETPPPEVPAEMRSPREVLETFVTRMRADEKSDAAKLLNLSGLSAVAAGSRGADLAYKLYRLAPVLGDPPNKGDGEDLAFWESPSTELDFSKAPDDPDYPEPWPLSEWLKYPKPEAQAITIARDEQKHWRFSAETVAQIDTLYEQLEPQIEELADRRAATAPPGEAEAVGEPTATTGHWLRQQFPQSWRTTHFLLPSYQWLLLLLLLPLGRIAELLTRTVLTTIGDRVLHRIDPDVDDVNDSTVKVWRPVGRLVHAAVWALGARMIELPSDVTSILLTVLVIVTIIAAVLALFRVIELVAGYFARRAKRSNRRFDDLFIPLATSTAKILIGLAGVVATVAVFNDKLPATLIGGLGIGGIAIALASQETLSNFVGSITLLFDRPFEVGDYVKIDTVEGSVESLGFRSTRIRTPLDSEVTLPNSKLASSSVDNWGRRKYRRYLSKLGLEYGTSPERIEAFCEGIRELIRRHPHTRKDFYAAYFNDFGPSSLDVLLVVFFDVPDWPTELRERHRLLADILRLAESVGVAFAFPTQTLHLQRDAGPEAPPELADPDPDTAGARAAAQIAGELANYQDRPGRVKFPGPTPLD</sequence>
<evidence type="ECO:0000256" key="9">
    <source>
        <dbReference type="SAM" id="SignalP"/>
    </source>
</evidence>
<keyword evidence="9" id="KW-0732">Signal</keyword>
<reference evidence="12 13" key="1">
    <citation type="submission" date="2019-02" db="EMBL/GenBank/DDBJ databases">
        <title>Deep-cultivation of Planctomycetes and their phenomic and genomic characterization uncovers novel biology.</title>
        <authorList>
            <person name="Wiegand S."/>
            <person name="Jogler M."/>
            <person name="Boedeker C."/>
            <person name="Pinto D."/>
            <person name="Vollmers J."/>
            <person name="Rivas-Marin E."/>
            <person name="Kohn T."/>
            <person name="Peeters S.H."/>
            <person name="Heuer A."/>
            <person name="Rast P."/>
            <person name="Oberbeckmann S."/>
            <person name="Bunk B."/>
            <person name="Jeske O."/>
            <person name="Meyerdierks A."/>
            <person name="Storesund J.E."/>
            <person name="Kallscheuer N."/>
            <person name="Luecker S."/>
            <person name="Lage O.M."/>
            <person name="Pohl T."/>
            <person name="Merkel B.J."/>
            <person name="Hornburger P."/>
            <person name="Mueller R.-W."/>
            <person name="Bruemmer F."/>
            <person name="Labrenz M."/>
            <person name="Spormann A.M."/>
            <person name="Op Den Camp H."/>
            <person name="Overmann J."/>
            <person name="Amann R."/>
            <person name="Jetten M.S.M."/>
            <person name="Mascher T."/>
            <person name="Medema M.H."/>
            <person name="Devos D.P."/>
            <person name="Kaster A.-K."/>
            <person name="Ovreas L."/>
            <person name="Rohde M."/>
            <person name="Galperin M.Y."/>
            <person name="Jogler C."/>
        </authorList>
    </citation>
    <scope>NUCLEOTIDE SEQUENCE [LARGE SCALE GENOMIC DNA]</scope>
    <source>
        <strain evidence="12 13">Pla108</strain>
    </source>
</reference>
<dbReference type="PANTHER" id="PTHR30566:SF5">
    <property type="entry name" value="MECHANOSENSITIVE ION CHANNEL PROTEIN 1, MITOCHONDRIAL-RELATED"/>
    <property type="match status" value="1"/>
</dbReference>
<dbReference type="InterPro" id="IPR011014">
    <property type="entry name" value="MscS_channel_TM-2"/>
</dbReference>
<comment type="subcellular location">
    <subcellularLocation>
        <location evidence="1">Cell membrane</location>
        <topology evidence="1">Multi-pass membrane protein</topology>
    </subcellularLocation>
</comment>
<evidence type="ECO:0000256" key="2">
    <source>
        <dbReference type="ARBA" id="ARBA00008017"/>
    </source>
</evidence>
<dbReference type="Pfam" id="PF00924">
    <property type="entry name" value="MS_channel_2nd"/>
    <property type="match status" value="1"/>
</dbReference>
<feature type="domain" description="Mechanosensitive ion channel MscS C-terminal" evidence="11">
    <location>
        <begin position="489"/>
        <end position="549"/>
    </location>
</feature>
<evidence type="ECO:0000256" key="5">
    <source>
        <dbReference type="ARBA" id="ARBA00022989"/>
    </source>
</evidence>
<keyword evidence="4 8" id="KW-0812">Transmembrane</keyword>
<proteinExistence type="inferred from homology"/>
<dbReference type="PANTHER" id="PTHR30566">
    <property type="entry name" value="YNAI-RELATED MECHANOSENSITIVE ION CHANNEL"/>
    <property type="match status" value="1"/>
</dbReference>
<gene>
    <name evidence="12" type="primary">ynaI</name>
    <name evidence="12" type="ORF">Pla108_14860</name>
</gene>
<dbReference type="GO" id="GO:0005886">
    <property type="term" value="C:plasma membrane"/>
    <property type="evidence" value="ECO:0007669"/>
    <property type="project" value="UniProtKB-SubCell"/>
</dbReference>
<organism evidence="12 13">
    <name type="scientific">Botrimarina colliarenosi</name>
    <dbReference type="NCBI Taxonomy" id="2528001"/>
    <lineage>
        <taxon>Bacteria</taxon>
        <taxon>Pseudomonadati</taxon>
        <taxon>Planctomycetota</taxon>
        <taxon>Planctomycetia</taxon>
        <taxon>Pirellulales</taxon>
        <taxon>Lacipirellulaceae</taxon>
        <taxon>Botrimarina</taxon>
    </lineage>
</organism>
<accession>A0A5C6AQR6</accession>
<dbReference type="Gene3D" id="1.10.287.1260">
    <property type="match status" value="1"/>
</dbReference>
<dbReference type="InterPro" id="IPR011066">
    <property type="entry name" value="MscS_channel_C_sf"/>
</dbReference>
<name>A0A5C6AQR6_9BACT</name>
<dbReference type="SUPFAM" id="SSF50182">
    <property type="entry name" value="Sm-like ribonucleoproteins"/>
    <property type="match status" value="1"/>
</dbReference>
<feature type="region of interest" description="Disordered" evidence="7">
    <location>
        <begin position="581"/>
        <end position="601"/>
    </location>
</feature>
<feature type="transmembrane region" description="Helical" evidence="8">
    <location>
        <begin position="361"/>
        <end position="386"/>
    </location>
</feature>
<evidence type="ECO:0000259" key="10">
    <source>
        <dbReference type="Pfam" id="PF00924"/>
    </source>
</evidence>
<dbReference type="InterPro" id="IPR049278">
    <property type="entry name" value="MS_channel_C"/>
</dbReference>
<dbReference type="InterPro" id="IPR023408">
    <property type="entry name" value="MscS_beta-dom_sf"/>
</dbReference>
<evidence type="ECO:0000259" key="11">
    <source>
        <dbReference type="Pfam" id="PF21082"/>
    </source>
</evidence>
<keyword evidence="5 8" id="KW-1133">Transmembrane helix</keyword>